<reference evidence="5" key="1">
    <citation type="journal article" date="2015" name="Nature">
        <title>Complex archaea that bridge the gap between prokaryotes and eukaryotes.</title>
        <authorList>
            <person name="Spang A."/>
            <person name="Saw J.H."/>
            <person name="Jorgensen S.L."/>
            <person name="Zaremba-Niedzwiedzka K."/>
            <person name="Martijn J."/>
            <person name="Lind A.E."/>
            <person name="van Eijk R."/>
            <person name="Schleper C."/>
            <person name="Guy L."/>
            <person name="Ettema T.J."/>
        </authorList>
    </citation>
    <scope>NUCLEOTIDE SEQUENCE</scope>
</reference>
<dbReference type="PROSITE" id="PS00094">
    <property type="entry name" value="C5_MTASE_1"/>
    <property type="match status" value="1"/>
</dbReference>
<dbReference type="NCBIfam" id="TIGR00675">
    <property type="entry name" value="dcm"/>
    <property type="match status" value="1"/>
</dbReference>
<dbReference type="PANTHER" id="PTHR46098">
    <property type="entry name" value="TRNA (CYTOSINE(38)-C(5))-METHYLTRANSFERASE"/>
    <property type="match status" value="1"/>
</dbReference>
<keyword evidence="1" id="KW-0489">Methyltransferase</keyword>
<proteinExistence type="predicted"/>
<dbReference type="InterPro" id="IPR001525">
    <property type="entry name" value="C5_MeTfrase"/>
</dbReference>
<dbReference type="InterPro" id="IPR050750">
    <property type="entry name" value="C5-MTase"/>
</dbReference>
<dbReference type="PROSITE" id="PS51679">
    <property type="entry name" value="SAM_MT_C5"/>
    <property type="match status" value="1"/>
</dbReference>
<sequence length="248" mass="27798">MLASEWMGWENVFSVEIDEWCNKVSKKNFPNVKQYGDIKEFKGQLGSVDILTGGFPCQPFSHAGKRKGKSDDRYLWPEYLRVIREIKPTYVVGENVAGLISMEDGKTLDGIFLDLEGEGYEIESFIVPACGVGAWHRRDRIWIIAYTNGKGLQKSARKKQPGIRKAKDSSEGSKSSRAITEGREYWSVEPSVGYLADGISPWMVEPNIPRVATGVKDRVNKLKGLGNAIVPQIAFEIFKAIENATLHR</sequence>
<evidence type="ECO:0008006" key="6">
    <source>
        <dbReference type="Google" id="ProtNLM"/>
    </source>
</evidence>
<evidence type="ECO:0000256" key="4">
    <source>
        <dbReference type="SAM" id="MobiDB-lite"/>
    </source>
</evidence>
<protein>
    <recommendedName>
        <fullName evidence="6">DNA (cytosine-5-)-methyltransferase</fullName>
    </recommendedName>
</protein>
<evidence type="ECO:0000256" key="3">
    <source>
        <dbReference type="ARBA" id="ARBA00022691"/>
    </source>
</evidence>
<dbReference type="GO" id="GO:0008168">
    <property type="term" value="F:methyltransferase activity"/>
    <property type="evidence" value="ECO:0007669"/>
    <property type="project" value="UniProtKB-KW"/>
</dbReference>
<dbReference type="InterPro" id="IPR018117">
    <property type="entry name" value="C5_DNA_meth_AS"/>
</dbReference>
<keyword evidence="3" id="KW-0949">S-adenosyl-L-methionine</keyword>
<keyword evidence="2" id="KW-0808">Transferase</keyword>
<dbReference type="Gene3D" id="3.40.50.150">
    <property type="entry name" value="Vaccinia Virus protein VP39"/>
    <property type="match status" value="1"/>
</dbReference>
<feature type="compositionally biased region" description="Basic residues" evidence="4">
    <location>
        <begin position="155"/>
        <end position="164"/>
    </location>
</feature>
<dbReference type="EMBL" id="LAZR01040642">
    <property type="protein sequence ID" value="KKL13976.1"/>
    <property type="molecule type" value="Genomic_DNA"/>
</dbReference>
<gene>
    <name evidence="5" type="ORF">LCGC14_2520360</name>
</gene>
<comment type="caution">
    <text evidence="5">The sequence shown here is derived from an EMBL/GenBank/DDBJ whole genome shotgun (WGS) entry which is preliminary data.</text>
</comment>
<evidence type="ECO:0000256" key="2">
    <source>
        <dbReference type="ARBA" id="ARBA00022679"/>
    </source>
</evidence>
<dbReference type="GO" id="GO:0032259">
    <property type="term" value="P:methylation"/>
    <property type="evidence" value="ECO:0007669"/>
    <property type="project" value="UniProtKB-KW"/>
</dbReference>
<dbReference type="SUPFAM" id="SSF53335">
    <property type="entry name" value="S-adenosyl-L-methionine-dependent methyltransferases"/>
    <property type="match status" value="1"/>
</dbReference>
<dbReference type="InterPro" id="IPR029063">
    <property type="entry name" value="SAM-dependent_MTases_sf"/>
</dbReference>
<accession>A0A0F9D842</accession>
<name>A0A0F9D842_9ZZZZ</name>
<evidence type="ECO:0000313" key="5">
    <source>
        <dbReference type="EMBL" id="KKL13976.1"/>
    </source>
</evidence>
<dbReference type="PANTHER" id="PTHR46098:SF1">
    <property type="entry name" value="TRNA (CYTOSINE(38)-C(5))-METHYLTRANSFERASE"/>
    <property type="match status" value="1"/>
</dbReference>
<feature type="region of interest" description="Disordered" evidence="4">
    <location>
        <begin position="155"/>
        <end position="177"/>
    </location>
</feature>
<dbReference type="AlphaFoldDB" id="A0A0F9D842"/>
<dbReference type="Pfam" id="PF00145">
    <property type="entry name" value="DNA_methylase"/>
    <property type="match status" value="1"/>
</dbReference>
<organism evidence="5">
    <name type="scientific">marine sediment metagenome</name>
    <dbReference type="NCBI Taxonomy" id="412755"/>
    <lineage>
        <taxon>unclassified sequences</taxon>
        <taxon>metagenomes</taxon>
        <taxon>ecological metagenomes</taxon>
    </lineage>
</organism>
<evidence type="ECO:0000256" key="1">
    <source>
        <dbReference type="ARBA" id="ARBA00022603"/>
    </source>
</evidence>